<dbReference type="AlphaFoldDB" id="B0D4B1"/>
<dbReference type="KEGG" id="lbc:LACBIDRAFT_317060"/>
<name>B0D4B1_LACBS</name>
<organism evidence="3">
    <name type="scientific">Laccaria bicolor (strain S238N-H82 / ATCC MYA-4686)</name>
    <name type="common">Bicoloured deceiver</name>
    <name type="synonym">Laccaria laccata var. bicolor</name>
    <dbReference type="NCBI Taxonomy" id="486041"/>
    <lineage>
        <taxon>Eukaryota</taxon>
        <taxon>Fungi</taxon>
        <taxon>Dikarya</taxon>
        <taxon>Basidiomycota</taxon>
        <taxon>Agaricomycotina</taxon>
        <taxon>Agaricomycetes</taxon>
        <taxon>Agaricomycetidae</taxon>
        <taxon>Agaricales</taxon>
        <taxon>Agaricineae</taxon>
        <taxon>Hydnangiaceae</taxon>
        <taxon>Laccaria</taxon>
    </lineage>
</organism>
<dbReference type="KEGG" id="lbc:LACBIDRAFT_317061"/>
<dbReference type="Proteomes" id="UP000001194">
    <property type="component" value="Unassembled WGS sequence"/>
</dbReference>
<gene>
    <name evidence="1" type="ORF">LACBIDRAFT_317060</name>
    <name evidence="2" type="ORF">LACBIDRAFT_317061</name>
</gene>
<dbReference type="EMBL" id="DS547097">
    <property type="protein sequence ID" value="EDR10300.1"/>
    <property type="molecule type" value="Genomic_DNA"/>
</dbReference>
<reference evidence="1 3" key="1">
    <citation type="journal article" date="2008" name="Nature">
        <title>The genome of Laccaria bicolor provides insights into mycorrhizal symbiosis.</title>
        <authorList>
            <person name="Martin F."/>
            <person name="Aerts A."/>
            <person name="Ahren D."/>
            <person name="Brun A."/>
            <person name="Danchin E.G.J."/>
            <person name="Duchaussoy F."/>
            <person name="Gibon J."/>
            <person name="Kohler A."/>
            <person name="Lindquist E."/>
            <person name="Pereda V."/>
            <person name="Salamov A."/>
            <person name="Shapiro H.J."/>
            <person name="Wuyts J."/>
            <person name="Blaudez D."/>
            <person name="Buee M."/>
            <person name="Brokstein P."/>
            <person name="Canbaeck B."/>
            <person name="Cohen D."/>
            <person name="Courty P.E."/>
            <person name="Coutinho P.M."/>
            <person name="Delaruelle C."/>
            <person name="Detter J.C."/>
            <person name="Deveau A."/>
            <person name="DiFazio S."/>
            <person name="Duplessis S."/>
            <person name="Fraissinet-Tachet L."/>
            <person name="Lucic E."/>
            <person name="Frey-Klett P."/>
            <person name="Fourrey C."/>
            <person name="Feussner I."/>
            <person name="Gay G."/>
            <person name="Grimwood J."/>
            <person name="Hoegger P.J."/>
            <person name="Jain P."/>
            <person name="Kilaru S."/>
            <person name="Labbe J."/>
            <person name="Lin Y.C."/>
            <person name="Legue V."/>
            <person name="Le Tacon F."/>
            <person name="Marmeisse R."/>
            <person name="Melayah D."/>
            <person name="Montanini B."/>
            <person name="Muratet M."/>
            <person name="Nehls U."/>
            <person name="Niculita-Hirzel H."/>
            <person name="Oudot-Le Secq M.P."/>
            <person name="Peter M."/>
            <person name="Quesneville H."/>
            <person name="Rajashekar B."/>
            <person name="Reich M."/>
            <person name="Rouhier N."/>
            <person name="Schmutz J."/>
            <person name="Yin T."/>
            <person name="Chalot M."/>
            <person name="Henrissat B."/>
            <person name="Kuees U."/>
            <person name="Lucas S."/>
            <person name="Van de Peer Y."/>
            <person name="Podila G.K."/>
            <person name="Polle A."/>
            <person name="Pukkila P.J."/>
            <person name="Richardson P.M."/>
            <person name="Rouze P."/>
            <person name="Sanders I.R."/>
            <person name="Stajich J.E."/>
            <person name="Tunlid A."/>
            <person name="Tuskan G."/>
            <person name="Grigoriev I.V."/>
        </authorList>
    </citation>
    <scope>NUCLEOTIDE SEQUENCE [LARGE SCALE GENOMIC DNA]</scope>
    <source>
        <strain evidence="3">S238N-H82 / ATCC MYA-4686</strain>
    </source>
</reference>
<dbReference type="GeneID" id="6074316"/>
<protein>
    <submittedName>
        <fullName evidence="1">Predicted protein</fullName>
    </submittedName>
</protein>
<dbReference type="RefSeq" id="XP_001878750.1">
    <property type="nucleotide sequence ID" value="XM_001878715.1"/>
</dbReference>
<accession>B0D4B1</accession>
<dbReference type="HOGENOM" id="CLU_1806494_0_0_1"/>
<evidence type="ECO:0000313" key="1">
    <source>
        <dbReference type="EMBL" id="EDR10300.1"/>
    </source>
</evidence>
<evidence type="ECO:0000313" key="2">
    <source>
        <dbReference type="EMBL" id="EDR10301.1"/>
    </source>
</evidence>
<proteinExistence type="predicted"/>
<dbReference type="RefSeq" id="XP_001878751.1">
    <property type="nucleotide sequence ID" value="XM_001878716.1"/>
</dbReference>
<sequence>MRACWIFWSSLWRIPEQPLPQNTSRSQAIIHCSRRRRSEEARAPPGDSNAYDGTFVRDIRHLNTYTRYSVSRHLQLSQFKDDGNLEQMAGEAKHYDSANYLQTSRKPNGTKRGQCWRPRLLNVTSFTERYHHLPTQLNFLGST</sequence>
<keyword evidence="3" id="KW-1185">Reference proteome</keyword>
<evidence type="ECO:0000313" key="3">
    <source>
        <dbReference type="Proteomes" id="UP000001194"/>
    </source>
</evidence>
<dbReference type="InParanoid" id="B0D4B1"/>
<dbReference type="EMBL" id="DS547097">
    <property type="protein sequence ID" value="EDR10301.1"/>
    <property type="molecule type" value="Genomic_DNA"/>
</dbReference>
<dbReference type="GeneID" id="6074606"/>